<accession>A0A1I3PXM9</accession>
<proteinExistence type="predicted"/>
<protein>
    <submittedName>
        <fullName evidence="1">Uncharacterized protein</fullName>
    </submittedName>
</protein>
<organism evidence="1 2">
    <name type="scientific">Thermoflavimicrobium dichotomicum</name>
    <dbReference type="NCBI Taxonomy" id="46223"/>
    <lineage>
        <taxon>Bacteria</taxon>
        <taxon>Bacillati</taxon>
        <taxon>Bacillota</taxon>
        <taxon>Bacilli</taxon>
        <taxon>Bacillales</taxon>
        <taxon>Thermoactinomycetaceae</taxon>
        <taxon>Thermoflavimicrobium</taxon>
    </lineage>
</organism>
<dbReference type="AlphaFoldDB" id="A0A1I3PXM9"/>
<gene>
    <name evidence="1" type="ORF">SAMN05421852_106156</name>
</gene>
<evidence type="ECO:0000313" key="1">
    <source>
        <dbReference type="EMBL" id="SFJ26199.1"/>
    </source>
</evidence>
<dbReference type="EMBL" id="FORR01000006">
    <property type="protein sequence ID" value="SFJ26199.1"/>
    <property type="molecule type" value="Genomic_DNA"/>
</dbReference>
<reference evidence="1 2" key="1">
    <citation type="submission" date="2016-10" db="EMBL/GenBank/DDBJ databases">
        <authorList>
            <person name="de Groot N.N."/>
        </authorList>
    </citation>
    <scope>NUCLEOTIDE SEQUENCE [LARGE SCALE GENOMIC DNA]</scope>
    <source>
        <strain evidence="1 2">DSM 44778</strain>
    </source>
</reference>
<sequence>MSETLHWPHGYHGVESPYYDDPVRRLRPYPSKRKTLCTVEPIVQYGLREARYTSVEHAMREATAIAYLVGRGYDPRTAHRIVESWEVNERF</sequence>
<keyword evidence="2" id="KW-1185">Reference proteome</keyword>
<dbReference type="Proteomes" id="UP000199545">
    <property type="component" value="Unassembled WGS sequence"/>
</dbReference>
<dbReference type="RefSeq" id="WP_245739789.1">
    <property type="nucleotide sequence ID" value="NZ_FORR01000006.1"/>
</dbReference>
<dbReference type="STRING" id="46223.SAMN05421852_106156"/>
<evidence type="ECO:0000313" key="2">
    <source>
        <dbReference type="Proteomes" id="UP000199545"/>
    </source>
</evidence>
<name>A0A1I3PXM9_9BACL</name>